<reference evidence="1 2" key="1">
    <citation type="submission" date="2021-06" db="EMBL/GenBank/DDBJ databases">
        <title>Caerostris darwini draft genome.</title>
        <authorList>
            <person name="Kono N."/>
            <person name="Arakawa K."/>
        </authorList>
    </citation>
    <scope>NUCLEOTIDE SEQUENCE [LARGE SCALE GENOMIC DNA]</scope>
</reference>
<protein>
    <submittedName>
        <fullName evidence="1">Uncharacterized protein</fullName>
    </submittedName>
</protein>
<evidence type="ECO:0000313" key="2">
    <source>
        <dbReference type="Proteomes" id="UP001054837"/>
    </source>
</evidence>
<organism evidence="1 2">
    <name type="scientific">Caerostris darwini</name>
    <dbReference type="NCBI Taxonomy" id="1538125"/>
    <lineage>
        <taxon>Eukaryota</taxon>
        <taxon>Metazoa</taxon>
        <taxon>Ecdysozoa</taxon>
        <taxon>Arthropoda</taxon>
        <taxon>Chelicerata</taxon>
        <taxon>Arachnida</taxon>
        <taxon>Araneae</taxon>
        <taxon>Araneomorphae</taxon>
        <taxon>Entelegynae</taxon>
        <taxon>Araneoidea</taxon>
        <taxon>Araneidae</taxon>
        <taxon>Caerostris</taxon>
    </lineage>
</organism>
<evidence type="ECO:0000313" key="1">
    <source>
        <dbReference type="EMBL" id="GIY40223.1"/>
    </source>
</evidence>
<keyword evidence="2" id="KW-1185">Reference proteome</keyword>
<dbReference type="EMBL" id="BPLQ01008898">
    <property type="protein sequence ID" value="GIY40223.1"/>
    <property type="molecule type" value="Genomic_DNA"/>
</dbReference>
<accession>A0AAV4T0I1</accession>
<dbReference type="Proteomes" id="UP001054837">
    <property type="component" value="Unassembled WGS sequence"/>
</dbReference>
<proteinExistence type="predicted"/>
<sequence length="117" mass="13057">MFENSPPSTPLREAERKEQSIYRISEIGGGPLATAERAFKKEWMGRPGERKQSRYCFVSLSVSLFDPSSLVIGKMAACRFLSNFGTKWKNLDSLLRRMCCLEGMALGEGKGYVGHAC</sequence>
<name>A0AAV4T0I1_9ARAC</name>
<comment type="caution">
    <text evidence="1">The sequence shown here is derived from an EMBL/GenBank/DDBJ whole genome shotgun (WGS) entry which is preliminary data.</text>
</comment>
<dbReference type="AlphaFoldDB" id="A0AAV4T0I1"/>
<gene>
    <name evidence="1" type="ORF">CDAR_495691</name>
</gene>